<dbReference type="AlphaFoldDB" id="A0AA42H067"/>
<evidence type="ECO:0000313" key="1">
    <source>
        <dbReference type="EMBL" id="MDH0123283.1"/>
    </source>
</evidence>
<dbReference type="EMBL" id="JAODYY010000001">
    <property type="protein sequence ID" value="MDH0123283.1"/>
    <property type="molecule type" value="Genomic_DNA"/>
</dbReference>
<protein>
    <submittedName>
        <fullName evidence="1">Uncharacterized protein</fullName>
    </submittedName>
</protein>
<accession>A0AA42H067</accession>
<comment type="caution">
    <text evidence="1">The sequence shown here is derived from an EMBL/GenBank/DDBJ whole genome shotgun (WGS) entry which is preliminary data.</text>
</comment>
<reference evidence="1" key="1">
    <citation type="submission" date="2022-09" db="EMBL/GenBank/DDBJ databases">
        <title>Intensive care unit water sources are persistently colonized with multi-drug resistant bacteria and are the site of extensive horizontal gene transfer of antibiotic resistance genes.</title>
        <authorList>
            <person name="Diorio-Toth L."/>
        </authorList>
    </citation>
    <scope>NUCLEOTIDE SEQUENCE</scope>
    <source>
        <strain evidence="1">GD04153</strain>
    </source>
</reference>
<name>A0AA42H067_9HYPH</name>
<gene>
    <name evidence="1" type="ORF">N7376_04705</name>
</gene>
<dbReference type="Proteomes" id="UP001158087">
    <property type="component" value="Unassembled WGS sequence"/>
</dbReference>
<sequence length="189" mass="20641">MQKSADIASVATRLNNLEQKFDELPEGGESDPAVLNRIFTALVEGAQMSAVPPEKWDAYLFYDYGKSLTQMTYGDANNDWNPFMSASEVPFFDKVFSNSDWMNHSMSGGSHPTASLATKILGGRVHDPRLAALADIGLEDGTPSDGSTLSLIEATSTALNRLSAKIDKIIDQELPAIKNRLSWLESRIS</sequence>
<evidence type="ECO:0000313" key="2">
    <source>
        <dbReference type="Proteomes" id="UP001158087"/>
    </source>
</evidence>
<proteinExistence type="predicted"/>
<organism evidence="1 2">
    <name type="scientific">Brucella intermedia GD04153</name>
    <dbReference type="NCBI Taxonomy" id="2975438"/>
    <lineage>
        <taxon>Bacteria</taxon>
        <taxon>Pseudomonadati</taxon>
        <taxon>Pseudomonadota</taxon>
        <taxon>Alphaproteobacteria</taxon>
        <taxon>Hyphomicrobiales</taxon>
        <taxon>Brucellaceae</taxon>
        <taxon>Brucella/Ochrobactrum group</taxon>
        <taxon>Brucella</taxon>
    </lineage>
</organism>